<dbReference type="VEuPathDB" id="TriTrypDB:Lsey_0803_0010"/>
<gene>
    <name evidence="1" type="ORF">ABL78_8457</name>
</gene>
<name>A0A0N1P979_LEPSE</name>
<reference evidence="1 2" key="1">
    <citation type="journal article" date="2015" name="PLoS Pathog.">
        <title>Leptomonas seymouri: Adaptations to the Dixenous Life Cycle Analyzed by Genome Sequencing, Transcriptome Profiling and Co-infection with Leishmania donovani.</title>
        <authorList>
            <person name="Kraeva N."/>
            <person name="Butenko A."/>
            <person name="Hlavacova J."/>
            <person name="Kostygov A."/>
            <person name="Myskova J."/>
            <person name="Grybchuk D."/>
            <person name="Lestinova T."/>
            <person name="Votypka J."/>
            <person name="Volf P."/>
            <person name="Opperdoes F."/>
            <person name="Flegontov P."/>
            <person name="Lukes J."/>
            <person name="Yurchenko V."/>
        </authorList>
    </citation>
    <scope>NUCLEOTIDE SEQUENCE [LARGE SCALE GENOMIC DNA]</scope>
    <source>
        <strain evidence="1 2">ATCC 30220</strain>
    </source>
</reference>
<dbReference type="EMBL" id="LJSK01000801">
    <property type="protein sequence ID" value="KPI82533.1"/>
    <property type="molecule type" value="Genomic_DNA"/>
</dbReference>
<sequence length="183" mass="19345">MCSADTVAGCRTLKVACRLPRVKATFAIAVGHTWQASATSSRNVRSSSRGFSCRMMLHSPPGNVFVWVEVVVGALSAGRFQRSSKLASSSATLCCSASCCSSVSCASFICKSWVESERFSFSCRANVSSTAACCAFACESWCVVASMLRSSSSLAALRASISAVAVDNSFLRFSLVWSAALRL</sequence>
<protein>
    <submittedName>
        <fullName evidence="1">Uncharacterized protein</fullName>
    </submittedName>
</protein>
<keyword evidence="2" id="KW-1185">Reference proteome</keyword>
<dbReference type="AlphaFoldDB" id="A0A0N1P979"/>
<evidence type="ECO:0000313" key="1">
    <source>
        <dbReference type="EMBL" id="KPI82533.1"/>
    </source>
</evidence>
<proteinExistence type="predicted"/>
<evidence type="ECO:0000313" key="2">
    <source>
        <dbReference type="Proteomes" id="UP000038009"/>
    </source>
</evidence>
<comment type="caution">
    <text evidence="1">The sequence shown here is derived from an EMBL/GenBank/DDBJ whole genome shotgun (WGS) entry which is preliminary data.</text>
</comment>
<accession>A0A0N1P979</accession>
<organism evidence="1 2">
    <name type="scientific">Leptomonas seymouri</name>
    <dbReference type="NCBI Taxonomy" id="5684"/>
    <lineage>
        <taxon>Eukaryota</taxon>
        <taxon>Discoba</taxon>
        <taxon>Euglenozoa</taxon>
        <taxon>Kinetoplastea</taxon>
        <taxon>Metakinetoplastina</taxon>
        <taxon>Trypanosomatida</taxon>
        <taxon>Trypanosomatidae</taxon>
        <taxon>Leishmaniinae</taxon>
        <taxon>Leptomonas</taxon>
    </lineage>
</organism>
<dbReference type="Proteomes" id="UP000038009">
    <property type="component" value="Unassembled WGS sequence"/>
</dbReference>